<dbReference type="AlphaFoldDB" id="A0A940S6U4"/>
<proteinExistence type="predicted"/>
<dbReference type="InterPro" id="IPR008920">
    <property type="entry name" value="TF_FadR/GntR_C"/>
</dbReference>
<evidence type="ECO:0000256" key="2">
    <source>
        <dbReference type="ARBA" id="ARBA00023125"/>
    </source>
</evidence>
<name>A0A940S6U4_9PROT</name>
<dbReference type="GO" id="GO:0003700">
    <property type="term" value="F:DNA-binding transcription factor activity"/>
    <property type="evidence" value="ECO:0007669"/>
    <property type="project" value="InterPro"/>
</dbReference>
<dbReference type="SMART" id="SM00895">
    <property type="entry name" value="FCD"/>
    <property type="match status" value="1"/>
</dbReference>
<dbReference type="Proteomes" id="UP000677537">
    <property type="component" value="Unassembled WGS sequence"/>
</dbReference>
<organism evidence="6 7">
    <name type="scientific">Roseomonas indoligenes</name>
    <dbReference type="NCBI Taxonomy" id="2820811"/>
    <lineage>
        <taxon>Bacteria</taxon>
        <taxon>Pseudomonadati</taxon>
        <taxon>Pseudomonadota</taxon>
        <taxon>Alphaproteobacteria</taxon>
        <taxon>Acetobacterales</taxon>
        <taxon>Roseomonadaceae</taxon>
        <taxon>Roseomonas</taxon>
    </lineage>
</organism>
<comment type="caution">
    <text evidence="6">The sequence shown here is derived from an EMBL/GenBank/DDBJ whole genome shotgun (WGS) entry which is preliminary data.</text>
</comment>
<dbReference type="InterPro" id="IPR036390">
    <property type="entry name" value="WH_DNA-bd_sf"/>
</dbReference>
<evidence type="ECO:0000256" key="3">
    <source>
        <dbReference type="ARBA" id="ARBA00023163"/>
    </source>
</evidence>
<dbReference type="Gene3D" id="1.10.10.10">
    <property type="entry name" value="Winged helix-like DNA-binding domain superfamily/Winged helix DNA-binding domain"/>
    <property type="match status" value="1"/>
</dbReference>
<reference evidence="6" key="1">
    <citation type="submission" date="2021-03" db="EMBL/GenBank/DDBJ databases">
        <authorList>
            <person name="So Y."/>
        </authorList>
    </citation>
    <scope>NUCLEOTIDE SEQUENCE</scope>
    <source>
        <strain evidence="6">SG15</strain>
    </source>
</reference>
<accession>A0A940S6U4</accession>
<feature type="domain" description="HTH gntR-type" evidence="5">
    <location>
        <begin position="41"/>
        <end position="108"/>
    </location>
</feature>
<dbReference type="SUPFAM" id="SSF46785">
    <property type="entry name" value="Winged helix' DNA-binding domain"/>
    <property type="match status" value="1"/>
</dbReference>
<keyword evidence="3" id="KW-0804">Transcription</keyword>
<evidence type="ECO:0000256" key="1">
    <source>
        <dbReference type="ARBA" id="ARBA00023015"/>
    </source>
</evidence>
<dbReference type="GO" id="GO:0003677">
    <property type="term" value="F:DNA binding"/>
    <property type="evidence" value="ECO:0007669"/>
    <property type="project" value="UniProtKB-KW"/>
</dbReference>
<dbReference type="EMBL" id="JAGIZA010000023">
    <property type="protein sequence ID" value="MBP0495911.1"/>
    <property type="molecule type" value="Genomic_DNA"/>
</dbReference>
<feature type="region of interest" description="Disordered" evidence="4">
    <location>
        <begin position="1"/>
        <end position="31"/>
    </location>
</feature>
<dbReference type="InterPro" id="IPR000524">
    <property type="entry name" value="Tscrpt_reg_HTH_GntR"/>
</dbReference>
<dbReference type="SUPFAM" id="SSF48008">
    <property type="entry name" value="GntR ligand-binding domain-like"/>
    <property type="match status" value="1"/>
</dbReference>
<dbReference type="RefSeq" id="WP_209376708.1">
    <property type="nucleotide sequence ID" value="NZ_JAGIZA010000023.1"/>
</dbReference>
<keyword evidence="7" id="KW-1185">Reference proteome</keyword>
<dbReference type="InterPro" id="IPR036388">
    <property type="entry name" value="WH-like_DNA-bd_sf"/>
</dbReference>
<keyword evidence="1" id="KW-0805">Transcription regulation</keyword>
<dbReference type="InterPro" id="IPR011711">
    <property type="entry name" value="GntR_C"/>
</dbReference>
<dbReference type="PANTHER" id="PTHR43537:SF5">
    <property type="entry name" value="UXU OPERON TRANSCRIPTIONAL REGULATOR"/>
    <property type="match status" value="1"/>
</dbReference>
<dbReference type="Pfam" id="PF00392">
    <property type="entry name" value="GntR"/>
    <property type="match status" value="1"/>
</dbReference>
<evidence type="ECO:0000259" key="5">
    <source>
        <dbReference type="PROSITE" id="PS50949"/>
    </source>
</evidence>
<dbReference type="Pfam" id="PF07729">
    <property type="entry name" value="FCD"/>
    <property type="match status" value="1"/>
</dbReference>
<evidence type="ECO:0000313" key="7">
    <source>
        <dbReference type="Proteomes" id="UP000677537"/>
    </source>
</evidence>
<evidence type="ECO:0000313" key="6">
    <source>
        <dbReference type="EMBL" id="MBP0495911.1"/>
    </source>
</evidence>
<gene>
    <name evidence="6" type="ORF">J5Y10_24215</name>
</gene>
<protein>
    <submittedName>
        <fullName evidence="6">GntR family transcriptional regulator</fullName>
    </submittedName>
</protein>
<sequence>MTTGGATRRRRGASPQEELAEGIEGGQRRGILLPTAGPRAEPVHAALARRLREDIVFGRWFPGTWLKQSELEQHYGAGRSEVRGALAETTRHGLVEHEPNRGYRVTRPDPVRQAELRAVRAALEGAAAELVAANATPADIALLRDSAETFAAAVPDGDRHVLVGANHGFHRSLYALCGNATMAELIRDLRERAISGTTGRWATPRGLVETAAQHLRMVEAIAARDAPALRRLIETHILYF</sequence>
<dbReference type="PROSITE" id="PS50949">
    <property type="entry name" value="HTH_GNTR"/>
    <property type="match status" value="1"/>
</dbReference>
<dbReference type="Gene3D" id="1.20.120.530">
    <property type="entry name" value="GntR ligand-binding domain-like"/>
    <property type="match status" value="1"/>
</dbReference>
<dbReference type="PANTHER" id="PTHR43537">
    <property type="entry name" value="TRANSCRIPTIONAL REGULATOR, GNTR FAMILY"/>
    <property type="match status" value="1"/>
</dbReference>
<evidence type="ECO:0000256" key="4">
    <source>
        <dbReference type="SAM" id="MobiDB-lite"/>
    </source>
</evidence>
<keyword evidence="2" id="KW-0238">DNA-binding</keyword>